<evidence type="ECO:0000313" key="5">
    <source>
        <dbReference type="Proteomes" id="UP001369815"/>
    </source>
</evidence>
<feature type="region of interest" description="Disordered" evidence="1">
    <location>
        <begin position="62"/>
        <end position="82"/>
    </location>
</feature>
<dbReference type="PANTHER" id="PTHR38121">
    <property type="entry name" value="GH16 DOMAIN-CONTAINING PROTEIN"/>
    <property type="match status" value="1"/>
</dbReference>
<evidence type="ECO:0000256" key="1">
    <source>
        <dbReference type="SAM" id="MobiDB-lite"/>
    </source>
</evidence>
<comment type="caution">
    <text evidence="4">The sequence shown here is derived from an EMBL/GenBank/DDBJ whole genome shotgun (WGS) entry which is preliminary data.</text>
</comment>
<evidence type="ECO:0000259" key="3">
    <source>
        <dbReference type="PROSITE" id="PS51762"/>
    </source>
</evidence>
<dbReference type="AlphaFoldDB" id="A0AAX6MCH8"/>
<keyword evidence="5" id="KW-1185">Reference proteome</keyword>
<dbReference type="Proteomes" id="UP001369815">
    <property type="component" value="Unassembled WGS sequence"/>
</dbReference>
<protein>
    <recommendedName>
        <fullName evidence="3">GH16 domain-containing protein</fullName>
    </recommendedName>
</protein>
<dbReference type="Gene3D" id="2.60.120.200">
    <property type="match status" value="1"/>
</dbReference>
<dbReference type="GO" id="GO:0005975">
    <property type="term" value="P:carbohydrate metabolic process"/>
    <property type="evidence" value="ECO:0007669"/>
    <property type="project" value="InterPro"/>
</dbReference>
<evidence type="ECO:0000313" key="4">
    <source>
        <dbReference type="EMBL" id="KAK6950360.1"/>
    </source>
</evidence>
<dbReference type="CDD" id="cd00413">
    <property type="entry name" value="Glyco_hydrolase_16"/>
    <property type="match status" value="1"/>
</dbReference>
<dbReference type="SUPFAM" id="SSF49899">
    <property type="entry name" value="Concanavalin A-like lectins/glucanases"/>
    <property type="match status" value="1"/>
</dbReference>
<dbReference type="PANTHER" id="PTHR38121:SF4">
    <property type="entry name" value="GH16 DOMAIN-CONTAINING PROTEIN-RELATED"/>
    <property type="match status" value="1"/>
</dbReference>
<name>A0AAX6MCH8_9PEZI</name>
<dbReference type="Pfam" id="PF00722">
    <property type="entry name" value="Glyco_hydro_16"/>
    <property type="match status" value="1"/>
</dbReference>
<organism evidence="4 5">
    <name type="scientific">Daldinia eschscholtzii</name>
    <dbReference type="NCBI Taxonomy" id="292717"/>
    <lineage>
        <taxon>Eukaryota</taxon>
        <taxon>Fungi</taxon>
        <taxon>Dikarya</taxon>
        <taxon>Ascomycota</taxon>
        <taxon>Pezizomycotina</taxon>
        <taxon>Sordariomycetes</taxon>
        <taxon>Xylariomycetidae</taxon>
        <taxon>Xylariales</taxon>
        <taxon>Hypoxylaceae</taxon>
        <taxon>Daldinia</taxon>
    </lineage>
</organism>
<feature type="signal peptide" evidence="2">
    <location>
        <begin position="1"/>
        <end position="22"/>
    </location>
</feature>
<dbReference type="GO" id="GO:0004553">
    <property type="term" value="F:hydrolase activity, hydrolyzing O-glycosyl compounds"/>
    <property type="evidence" value="ECO:0007669"/>
    <property type="project" value="InterPro"/>
</dbReference>
<sequence>MGYPRLFRPLVVVSSLAPLSLAAFQQVSNDQCNCFLTNGSRADFFTTHKFFDYREKTEYASVPSLIDDPDDSSDAGPTSDYFSSDEWTDNWTIQNWNNEASLSGDVSDATILMVNSPNNVYIEKNNDENADSSTFLTMRTARLDDFQTAAEFESAVRDYHFLSVRMYARTIGAPGAITAIFTYRDIADNTDLTKVQESDLEIRTIDPPDHVQYTNQPSYTSLGLDVQEATRNVTIPQKRDWTNWAVYRMDWSPGTTTWYINGDEVASISFQAPRDPSLLILNSWSDGGSWSGNMSVGEEAYLQIQWIDIIYNSTGAPPSKRDEQSCVRICSIDETEQIGTPVLLQGSASSVLGNVGSFAGILSWVSVLSMVTTFW</sequence>
<dbReference type="PROSITE" id="PS51762">
    <property type="entry name" value="GH16_2"/>
    <property type="match status" value="1"/>
</dbReference>
<evidence type="ECO:0000256" key="2">
    <source>
        <dbReference type="SAM" id="SignalP"/>
    </source>
</evidence>
<accession>A0AAX6MCH8</accession>
<keyword evidence="2" id="KW-0732">Signal</keyword>
<reference evidence="4 5" key="1">
    <citation type="journal article" date="2024" name="Front Chem Biol">
        <title>Unveiling the potential of Daldinia eschscholtzii MFLUCC 19-0629 through bioactivity and bioinformatics studies for enhanced sustainable agriculture production.</title>
        <authorList>
            <person name="Brooks S."/>
            <person name="Weaver J.A."/>
            <person name="Klomchit A."/>
            <person name="Alharthi S.A."/>
            <person name="Onlamun T."/>
            <person name="Nurani R."/>
            <person name="Vong T.K."/>
            <person name="Alberti F."/>
            <person name="Greco C."/>
        </authorList>
    </citation>
    <scope>NUCLEOTIDE SEQUENCE [LARGE SCALE GENOMIC DNA]</scope>
    <source>
        <strain evidence="4">MFLUCC 19-0629</strain>
    </source>
</reference>
<dbReference type="InterPro" id="IPR000757">
    <property type="entry name" value="Beta-glucanase-like"/>
</dbReference>
<feature type="domain" description="GH16" evidence="3">
    <location>
        <begin position="71"/>
        <end position="315"/>
    </location>
</feature>
<feature type="chain" id="PRO_5043332371" description="GH16 domain-containing protein" evidence="2">
    <location>
        <begin position="23"/>
        <end position="375"/>
    </location>
</feature>
<proteinExistence type="predicted"/>
<gene>
    <name evidence="4" type="ORF">Daesc_008686</name>
</gene>
<dbReference type="InterPro" id="IPR013320">
    <property type="entry name" value="ConA-like_dom_sf"/>
</dbReference>
<dbReference type="EMBL" id="JBANMG010000008">
    <property type="protein sequence ID" value="KAK6950360.1"/>
    <property type="molecule type" value="Genomic_DNA"/>
</dbReference>